<dbReference type="InterPro" id="IPR007229">
    <property type="entry name" value="Nic_PRibTrfase-Fam"/>
</dbReference>
<dbReference type="NCBIfam" id="NF006415">
    <property type="entry name" value="PRK08662.1"/>
    <property type="match status" value="1"/>
</dbReference>
<comment type="catalytic activity">
    <reaction evidence="8">
        <text>5-phospho-alpha-D-ribose 1-diphosphate + nicotinate + ATP + H2O = nicotinate beta-D-ribonucleotide + ADP + phosphate + diphosphate</text>
        <dbReference type="Rhea" id="RHEA:36163"/>
        <dbReference type="ChEBI" id="CHEBI:15377"/>
        <dbReference type="ChEBI" id="CHEBI:30616"/>
        <dbReference type="ChEBI" id="CHEBI:32544"/>
        <dbReference type="ChEBI" id="CHEBI:33019"/>
        <dbReference type="ChEBI" id="CHEBI:43474"/>
        <dbReference type="ChEBI" id="CHEBI:57502"/>
        <dbReference type="ChEBI" id="CHEBI:58017"/>
        <dbReference type="ChEBI" id="CHEBI:456216"/>
        <dbReference type="EC" id="6.3.4.21"/>
    </reaction>
</comment>
<comment type="pathway">
    <text evidence="1">Cofactor biosynthesis; NAD(+) biosynthesis; nicotinate D-ribonucleotide from nicotinate: step 1/1.</text>
</comment>
<dbReference type="Pfam" id="PF02749">
    <property type="entry name" value="QRPTase_N"/>
    <property type="match status" value="1"/>
</dbReference>
<evidence type="ECO:0000256" key="8">
    <source>
        <dbReference type="ARBA" id="ARBA00048668"/>
    </source>
</evidence>
<keyword evidence="5" id="KW-0662">Pyridine nucleotide biosynthesis</keyword>
<feature type="domain" description="Quinolinate phosphoribosyl transferase C-terminal" evidence="9">
    <location>
        <begin position="132"/>
        <end position="320"/>
    </location>
</feature>
<evidence type="ECO:0000256" key="6">
    <source>
        <dbReference type="ARBA" id="ARBA00022679"/>
    </source>
</evidence>
<evidence type="ECO:0000256" key="4">
    <source>
        <dbReference type="ARBA" id="ARBA00022598"/>
    </source>
</evidence>
<dbReference type="GO" id="GO:0004514">
    <property type="term" value="F:nicotinate-nucleotide diphosphorylase (carboxylating) activity"/>
    <property type="evidence" value="ECO:0007669"/>
    <property type="project" value="UniProtKB-EC"/>
</dbReference>
<dbReference type="PANTHER" id="PTHR43202:SF1">
    <property type="entry name" value="NICOTINATE PHOSPHORIBOSYLTRANSFERASE"/>
    <property type="match status" value="1"/>
</dbReference>
<evidence type="ECO:0000256" key="2">
    <source>
        <dbReference type="ARBA" id="ARBA00013236"/>
    </source>
</evidence>
<name>R1CC18_9FIRM</name>
<keyword evidence="11" id="KW-0328">Glycosyltransferase</keyword>
<evidence type="ECO:0000313" key="11">
    <source>
        <dbReference type="EMBL" id="EOC99849.1"/>
    </source>
</evidence>
<evidence type="ECO:0000259" key="9">
    <source>
        <dbReference type="Pfam" id="PF01729"/>
    </source>
</evidence>
<dbReference type="SUPFAM" id="SSF54675">
    <property type="entry name" value="Nicotinate/Quinolinate PRTase N-terminal domain-like"/>
    <property type="match status" value="1"/>
</dbReference>
<keyword evidence="4 11" id="KW-0436">Ligase</keyword>
<dbReference type="InterPro" id="IPR002638">
    <property type="entry name" value="Quinolinate_PRibosylTrfase_C"/>
</dbReference>
<organism evidence="11 12">
    <name type="scientific">Caldisalinibacter kiritimatiensis</name>
    <dbReference type="NCBI Taxonomy" id="1304284"/>
    <lineage>
        <taxon>Bacteria</taxon>
        <taxon>Bacillati</taxon>
        <taxon>Bacillota</taxon>
        <taxon>Tissierellia</taxon>
        <taxon>Tissierellales</taxon>
        <taxon>Thermohalobacteraceae</taxon>
        <taxon>Caldisalinibacter</taxon>
    </lineage>
</organism>
<dbReference type="PIRSF" id="PIRSF000484">
    <property type="entry name" value="NAPRT"/>
    <property type="match status" value="1"/>
</dbReference>
<dbReference type="AlphaFoldDB" id="R1CC18"/>
<proteinExistence type="predicted"/>
<evidence type="ECO:0000256" key="3">
    <source>
        <dbReference type="ARBA" id="ARBA00022553"/>
    </source>
</evidence>
<dbReference type="UniPathway" id="UPA00253">
    <property type="reaction ID" value="UER00457"/>
</dbReference>
<dbReference type="GO" id="GO:0009435">
    <property type="term" value="P:NAD+ biosynthetic process"/>
    <property type="evidence" value="ECO:0007669"/>
    <property type="project" value="UniProtKB-UniPathway"/>
</dbReference>
<keyword evidence="3" id="KW-0597">Phosphoprotein</keyword>
<reference evidence="11 12" key="1">
    <citation type="journal article" date="2015" name="Geomicrobiol. J.">
        <title>Caldisalinibacter kiritimatiensis gen. nov., sp. nov., a moderately thermohalophilic thiosulfate-reducing bacterium from a hypersaline microbial mat.</title>
        <authorList>
            <person name="Ben Hania W."/>
            <person name="Joseph M."/>
            <person name="Fiebig A."/>
            <person name="Bunk B."/>
            <person name="Klenk H.-P."/>
            <person name="Fardeau M.-L."/>
            <person name="Spring S."/>
        </authorList>
    </citation>
    <scope>NUCLEOTIDE SEQUENCE [LARGE SCALE GENOMIC DNA]</scope>
    <source>
        <strain evidence="11 12">L21-TH-D2</strain>
    </source>
</reference>
<dbReference type="eggNOG" id="COG1488">
    <property type="taxonomic scope" value="Bacteria"/>
</dbReference>
<dbReference type="InterPro" id="IPR036068">
    <property type="entry name" value="Nicotinate_pribotase-like_C"/>
</dbReference>
<dbReference type="InterPro" id="IPR013785">
    <property type="entry name" value="Aldolase_TIM"/>
</dbReference>
<comment type="caution">
    <text evidence="11">The sequence shown here is derived from an EMBL/GenBank/DDBJ whole genome shotgun (WGS) entry which is preliminary data.</text>
</comment>
<keyword evidence="6 11" id="KW-0808">Transferase</keyword>
<evidence type="ECO:0000259" key="10">
    <source>
        <dbReference type="Pfam" id="PF02749"/>
    </source>
</evidence>
<dbReference type="InterPro" id="IPR053190">
    <property type="entry name" value="NAPRTase-like"/>
</dbReference>
<dbReference type="Gene3D" id="3.90.1170.20">
    <property type="entry name" value="Quinolinate phosphoribosyl transferase, N-terminal domain"/>
    <property type="match status" value="1"/>
</dbReference>
<dbReference type="SUPFAM" id="SSF51690">
    <property type="entry name" value="Nicotinate/Quinolinate PRTase C-terminal domain-like"/>
    <property type="match status" value="1"/>
</dbReference>
<sequence>MENNKALKSLKDVEEYKIDREKRKLFSANHDDILSGATTDIYFLRTLDILNHMGVADREVTAEIFARKKGIFAGIEEVKNILKDKNIEMWALEEGTEFEPKETLVRIKGPYKEFAIYESVILGCLASPCGWATAASEVKEACGDKPFVCFGTRHLHPSVAPVMERAARLGGASSVSNILTAKLLGEEPTGTLPHASFLVAGDTLEVAKVYNEIMPEDHKRIVLVDTFKDEIEESLRLAEELGRNLYGIRLDTPSERGGVTPELVKELRARLDLNGYTWVKIFVSGGLKPEKIKILSEVGVDAFGVGSYISGAPAIDMTMDIKEVDGKPVAKRGRIPGIVENDKLVKML</sequence>
<dbReference type="STRING" id="1304284.L21TH_2154"/>
<dbReference type="InterPro" id="IPR022412">
    <property type="entry name" value="Quinolinate_PRibosylTrfase_N"/>
</dbReference>
<dbReference type="EMBL" id="ARZA01000236">
    <property type="protein sequence ID" value="EOC99849.1"/>
    <property type="molecule type" value="Genomic_DNA"/>
</dbReference>
<dbReference type="InterPro" id="IPR037128">
    <property type="entry name" value="Quinolinate_PRibosylTase_N_sf"/>
</dbReference>
<dbReference type="Gene3D" id="3.20.20.70">
    <property type="entry name" value="Aldolase class I"/>
    <property type="match status" value="1"/>
</dbReference>
<dbReference type="Pfam" id="PF01729">
    <property type="entry name" value="QRPTase_C"/>
    <property type="match status" value="1"/>
</dbReference>
<evidence type="ECO:0000256" key="7">
    <source>
        <dbReference type="ARBA" id="ARBA00047445"/>
    </source>
</evidence>
<gene>
    <name evidence="11" type="ORF">L21TH_2154</name>
</gene>
<dbReference type="PANTHER" id="PTHR43202">
    <property type="entry name" value="NICOTINATE-NUCLEOTIDE PYROPHOSPHORYLASE"/>
    <property type="match status" value="1"/>
</dbReference>
<comment type="catalytic activity">
    <reaction evidence="7">
        <text>nicotinate beta-D-ribonucleotide + CO2 + diphosphate = quinolinate + 5-phospho-alpha-D-ribose 1-diphosphate + 2 H(+)</text>
        <dbReference type="Rhea" id="RHEA:12733"/>
        <dbReference type="ChEBI" id="CHEBI:15378"/>
        <dbReference type="ChEBI" id="CHEBI:16526"/>
        <dbReference type="ChEBI" id="CHEBI:29959"/>
        <dbReference type="ChEBI" id="CHEBI:33019"/>
        <dbReference type="ChEBI" id="CHEBI:57502"/>
        <dbReference type="ChEBI" id="CHEBI:58017"/>
        <dbReference type="EC" id="2.4.2.19"/>
    </reaction>
</comment>
<protein>
    <recommendedName>
        <fullName evidence="2">nicotinate phosphoribosyltransferase</fullName>
        <ecNumber evidence="2">6.3.4.21</ecNumber>
    </recommendedName>
</protein>
<accession>R1CC18</accession>
<evidence type="ECO:0000256" key="5">
    <source>
        <dbReference type="ARBA" id="ARBA00022642"/>
    </source>
</evidence>
<dbReference type="EC" id="6.3.4.21" evidence="2"/>
<feature type="domain" description="Quinolinate phosphoribosyl transferase N-terminal" evidence="10">
    <location>
        <begin position="40"/>
        <end position="128"/>
    </location>
</feature>
<dbReference type="OrthoDB" id="9770610at2"/>
<dbReference type="GO" id="GO:0004516">
    <property type="term" value="F:nicotinate phosphoribosyltransferase activity"/>
    <property type="evidence" value="ECO:0007669"/>
    <property type="project" value="UniProtKB-EC"/>
</dbReference>
<dbReference type="PATRIC" id="fig|1304284.3.peg.2119"/>
<keyword evidence="12" id="KW-1185">Reference proteome</keyword>
<dbReference type="RefSeq" id="WP_006315737.1">
    <property type="nucleotide sequence ID" value="NZ_ARZA01000236.1"/>
</dbReference>
<evidence type="ECO:0000256" key="1">
    <source>
        <dbReference type="ARBA" id="ARBA00004952"/>
    </source>
</evidence>
<dbReference type="Proteomes" id="UP000013378">
    <property type="component" value="Unassembled WGS sequence"/>
</dbReference>
<evidence type="ECO:0000313" key="12">
    <source>
        <dbReference type="Proteomes" id="UP000013378"/>
    </source>
</evidence>